<sequence length="363" mass="42291">MDIMIAEDSTIQTNHLGDSLLNYLWKSNNEYIGKNTAFIFGNYEPDTLLSFFRNIENLRRKQIENYADMLTNKEKDLLIFQNTARINSFLFYLGRIVKQYPVEHEFYSFIKDIDNNNGLAKTLYINLLYKHEITYLLKNDSIKSNQDFLDYIATETDNPDLSDFLKVKYIEGIISSPDYWPKHEKLLNTKTLKEIVQSEKSNKYFDLIKAPAESFYAAQSGVDAYNFTAERVDSTKIKLSELKGKLVFIDSWATWCGPCLMQRPRVLEMADKYKYQPNVEILRISLDDNRESWIKHLTKNEDLDKSGELYVPNAFDSDFSNNYNVKSLPKYILIDPEGKIINANLGEPSMAIEEMVDHELTKL</sequence>
<dbReference type="AlphaFoldDB" id="A0A937F428"/>
<keyword evidence="3" id="KW-1015">Disulfide bond</keyword>
<evidence type="ECO:0000313" key="6">
    <source>
        <dbReference type="EMBL" id="MBL3654502.1"/>
    </source>
</evidence>
<organism evidence="6 7">
    <name type="scientific">Fulvivirga sediminis</name>
    <dbReference type="NCBI Taxonomy" id="2803949"/>
    <lineage>
        <taxon>Bacteria</taxon>
        <taxon>Pseudomonadati</taxon>
        <taxon>Bacteroidota</taxon>
        <taxon>Cytophagia</taxon>
        <taxon>Cytophagales</taxon>
        <taxon>Fulvivirgaceae</taxon>
        <taxon>Fulvivirga</taxon>
    </lineage>
</organism>
<protein>
    <submittedName>
        <fullName evidence="6">TlpA family protein disulfide reductase</fullName>
    </submittedName>
</protein>
<dbReference type="InterPro" id="IPR013766">
    <property type="entry name" value="Thioredoxin_domain"/>
</dbReference>
<dbReference type="PANTHER" id="PTHR42852">
    <property type="entry name" value="THIOL:DISULFIDE INTERCHANGE PROTEIN DSBE"/>
    <property type="match status" value="1"/>
</dbReference>
<dbReference type="PANTHER" id="PTHR42852:SF6">
    <property type="entry name" value="THIOL:DISULFIDE INTERCHANGE PROTEIN DSBE"/>
    <property type="match status" value="1"/>
</dbReference>
<evidence type="ECO:0000256" key="3">
    <source>
        <dbReference type="ARBA" id="ARBA00023157"/>
    </source>
</evidence>
<dbReference type="GO" id="GO:0017004">
    <property type="term" value="P:cytochrome complex assembly"/>
    <property type="evidence" value="ECO:0007669"/>
    <property type="project" value="UniProtKB-KW"/>
</dbReference>
<evidence type="ECO:0000256" key="1">
    <source>
        <dbReference type="ARBA" id="ARBA00004196"/>
    </source>
</evidence>
<dbReference type="EMBL" id="JAESIY010000001">
    <property type="protein sequence ID" value="MBL3654502.1"/>
    <property type="molecule type" value="Genomic_DNA"/>
</dbReference>
<dbReference type="GO" id="GO:0030313">
    <property type="term" value="C:cell envelope"/>
    <property type="evidence" value="ECO:0007669"/>
    <property type="project" value="UniProtKB-SubCell"/>
</dbReference>
<feature type="domain" description="Thioredoxin" evidence="5">
    <location>
        <begin position="218"/>
        <end position="363"/>
    </location>
</feature>
<dbReference type="Proteomes" id="UP000659388">
    <property type="component" value="Unassembled WGS sequence"/>
</dbReference>
<dbReference type="InterPro" id="IPR050553">
    <property type="entry name" value="Thioredoxin_ResA/DsbE_sf"/>
</dbReference>
<keyword evidence="2" id="KW-0201">Cytochrome c-type biogenesis</keyword>
<name>A0A937F428_9BACT</name>
<reference evidence="6" key="1">
    <citation type="submission" date="2021-01" db="EMBL/GenBank/DDBJ databases">
        <title>Fulvivirga kasyanovii gen. nov., sp nov., a novel member of the phylum Bacteroidetes isolated from seawater in a mussel farm.</title>
        <authorList>
            <person name="Zhao L.-H."/>
            <person name="Wang Z.-J."/>
        </authorList>
    </citation>
    <scope>NUCLEOTIDE SEQUENCE</scope>
    <source>
        <strain evidence="6">2943</strain>
    </source>
</reference>
<keyword evidence="4" id="KW-0676">Redox-active center</keyword>
<dbReference type="PROSITE" id="PS51352">
    <property type="entry name" value="THIOREDOXIN_2"/>
    <property type="match status" value="1"/>
</dbReference>
<dbReference type="SUPFAM" id="SSF52833">
    <property type="entry name" value="Thioredoxin-like"/>
    <property type="match status" value="1"/>
</dbReference>
<gene>
    <name evidence="6" type="ORF">JL102_00045</name>
</gene>
<comment type="subcellular location">
    <subcellularLocation>
        <location evidence="1">Cell envelope</location>
    </subcellularLocation>
</comment>
<evidence type="ECO:0000256" key="2">
    <source>
        <dbReference type="ARBA" id="ARBA00022748"/>
    </source>
</evidence>
<dbReference type="InterPro" id="IPR012336">
    <property type="entry name" value="Thioredoxin-like_fold"/>
</dbReference>
<evidence type="ECO:0000256" key="4">
    <source>
        <dbReference type="ARBA" id="ARBA00023284"/>
    </source>
</evidence>
<keyword evidence="7" id="KW-1185">Reference proteome</keyword>
<dbReference type="Pfam" id="PF13905">
    <property type="entry name" value="Thioredoxin_8"/>
    <property type="match status" value="1"/>
</dbReference>
<accession>A0A937F428</accession>
<dbReference type="RefSeq" id="WP_202241337.1">
    <property type="nucleotide sequence ID" value="NZ_JAESIY010000001.1"/>
</dbReference>
<dbReference type="InterPro" id="IPR036249">
    <property type="entry name" value="Thioredoxin-like_sf"/>
</dbReference>
<comment type="caution">
    <text evidence="6">The sequence shown here is derived from an EMBL/GenBank/DDBJ whole genome shotgun (WGS) entry which is preliminary data.</text>
</comment>
<dbReference type="CDD" id="cd02966">
    <property type="entry name" value="TlpA_like_family"/>
    <property type="match status" value="1"/>
</dbReference>
<evidence type="ECO:0000259" key="5">
    <source>
        <dbReference type="PROSITE" id="PS51352"/>
    </source>
</evidence>
<proteinExistence type="predicted"/>
<dbReference type="Gene3D" id="3.40.30.10">
    <property type="entry name" value="Glutaredoxin"/>
    <property type="match status" value="1"/>
</dbReference>
<evidence type="ECO:0000313" key="7">
    <source>
        <dbReference type="Proteomes" id="UP000659388"/>
    </source>
</evidence>